<organism evidence="2 3">
    <name type="scientific">Blattamonas nauphoetae</name>
    <dbReference type="NCBI Taxonomy" id="2049346"/>
    <lineage>
        <taxon>Eukaryota</taxon>
        <taxon>Metamonada</taxon>
        <taxon>Preaxostyla</taxon>
        <taxon>Oxymonadida</taxon>
        <taxon>Blattamonas</taxon>
    </lineage>
</organism>
<proteinExistence type="predicted"/>
<evidence type="ECO:0000313" key="2">
    <source>
        <dbReference type="EMBL" id="KAK2950605.1"/>
    </source>
</evidence>
<dbReference type="Proteomes" id="UP001281761">
    <property type="component" value="Unassembled WGS sequence"/>
</dbReference>
<sequence>MWFSRRGIAALHLTIRDLCGGVCVEGHIARVGPFGGRAFTKLDVLHADCLRLGHTPRSSPIFRRADDERAVGEDTIDHEKERDISFEDRCRVLKEAVCDHNVFPAFRERGAREKETRPREELAPHADRSRK</sequence>
<gene>
    <name evidence="2" type="ORF">BLNAU_14497</name>
</gene>
<name>A0ABQ9XKD0_9EUKA</name>
<accession>A0ABQ9XKD0</accession>
<feature type="region of interest" description="Disordered" evidence="1">
    <location>
        <begin position="109"/>
        <end position="131"/>
    </location>
</feature>
<keyword evidence="3" id="KW-1185">Reference proteome</keyword>
<protein>
    <submittedName>
        <fullName evidence="2">Uncharacterized protein</fullName>
    </submittedName>
</protein>
<dbReference type="EMBL" id="JARBJD010000133">
    <property type="protein sequence ID" value="KAK2950605.1"/>
    <property type="molecule type" value="Genomic_DNA"/>
</dbReference>
<comment type="caution">
    <text evidence="2">The sequence shown here is derived from an EMBL/GenBank/DDBJ whole genome shotgun (WGS) entry which is preliminary data.</text>
</comment>
<evidence type="ECO:0000256" key="1">
    <source>
        <dbReference type="SAM" id="MobiDB-lite"/>
    </source>
</evidence>
<reference evidence="2 3" key="1">
    <citation type="journal article" date="2022" name="bioRxiv">
        <title>Genomics of Preaxostyla Flagellates Illuminates Evolutionary Transitions and the Path Towards Mitochondrial Loss.</title>
        <authorList>
            <person name="Novak L.V.F."/>
            <person name="Treitli S.C."/>
            <person name="Pyrih J."/>
            <person name="Halakuc P."/>
            <person name="Pipaliya S.V."/>
            <person name="Vacek V."/>
            <person name="Brzon O."/>
            <person name="Soukal P."/>
            <person name="Eme L."/>
            <person name="Dacks J.B."/>
            <person name="Karnkowska A."/>
            <person name="Elias M."/>
            <person name="Hampl V."/>
        </authorList>
    </citation>
    <scope>NUCLEOTIDE SEQUENCE [LARGE SCALE GENOMIC DNA]</scope>
    <source>
        <strain evidence="2">NAU3</strain>
        <tissue evidence="2">Gut</tissue>
    </source>
</reference>
<evidence type="ECO:0000313" key="3">
    <source>
        <dbReference type="Proteomes" id="UP001281761"/>
    </source>
</evidence>